<feature type="transmembrane region" description="Helical" evidence="7">
    <location>
        <begin position="111"/>
        <end position="130"/>
    </location>
</feature>
<dbReference type="GO" id="GO:0005886">
    <property type="term" value="C:plasma membrane"/>
    <property type="evidence" value="ECO:0007669"/>
    <property type="project" value="UniProtKB-SubCell"/>
</dbReference>
<keyword evidence="4 7" id="KW-0812">Transmembrane</keyword>
<keyword evidence="6 7" id="KW-0472">Membrane</keyword>
<dbReference type="PANTHER" id="PTHR33508">
    <property type="entry name" value="UPF0056 MEMBRANE PROTEIN YHCE"/>
    <property type="match status" value="1"/>
</dbReference>
<comment type="caution">
    <text evidence="8">The sequence shown here is derived from an EMBL/GenBank/DDBJ whole genome shotgun (WGS) entry which is preliminary data.</text>
</comment>
<keyword evidence="3" id="KW-1003">Cell membrane</keyword>
<evidence type="ECO:0000313" key="9">
    <source>
        <dbReference type="Proteomes" id="UP000306585"/>
    </source>
</evidence>
<evidence type="ECO:0000256" key="5">
    <source>
        <dbReference type="ARBA" id="ARBA00022989"/>
    </source>
</evidence>
<evidence type="ECO:0000256" key="7">
    <source>
        <dbReference type="RuleBase" id="RU362048"/>
    </source>
</evidence>
<evidence type="ECO:0000256" key="3">
    <source>
        <dbReference type="ARBA" id="ARBA00022475"/>
    </source>
</evidence>
<name>A0A5R9GRL8_9PROT</name>
<accession>A0A5R9GRL8</accession>
<reference evidence="8 9" key="1">
    <citation type="journal article" date="2019" name="Appl. Environ. Microbiol.">
        <title>Environmental Evidence and Genomic Insight of Iron-oxidizing Bacteria Preference Towards More Corrosion Resistant Stainless Steel at Higher Salinities.</title>
        <authorList>
            <person name="Garrison C.E."/>
            <person name="Price K.A."/>
            <person name="Field E.K."/>
        </authorList>
    </citation>
    <scope>NUCLEOTIDE SEQUENCE [LARGE SCALE GENOMIC DNA]</scope>
    <source>
        <strain evidence="8 9">P3</strain>
    </source>
</reference>
<dbReference type="InterPro" id="IPR002771">
    <property type="entry name" value="Multi_antbiot-R_MarC"/>
</dbReference>
<proteinExistence type="inferred from homology"/>
<feature type="transmembrane region" description="Helical" evidence="7">
    <location>
        <begin position="136"/>
        <end position="155"/>
    </location>
</feature>
<evidence type="ECO:0000256" key="4">
    <source>
        <dbReference type="ARBA" id="ARBA00022692"/>
    </source>
</evidence>
<dbReference type="EMBL" id="VBRY01000008">
    <property type="protein sequence ID" value="TLS66662.1"/>
    <property type="molecule type" value="Genomic_DNA"/>
</dbReference>
<feature type="transmembrane region" description="Helical" evidence="7">
    <location>
        <begin position="70"/>
        <end position="91"/>
    </location>
</feature>
<dbReference type="Pfam" id="PF01914">
    <property type="entry name" value="MarC"/>
    <property type="match status" value="1"/>
</dbReference>
<keyword evidence="5 7" id="KW-1133">Transmembrane helix</keyword>
<gene>
    <name evidence="8" type="ORF">FEF65_09040</name>
</gene>
<comment type="similarity">
    <text evidence="2 7">Belongs to the UPF0056 (MarC) family.</text>
</comment>
<feature type="transmembrane region" description="Helical" evidence="7">
    <location>
        <begin position="6"/>
        <end position="24"/>
    </location>
</feature>
<feature type="transmembrane region" description="Helical" evidence="7">
    <location>
        <begin position="36"/>
        <end position="58"/>
    </location>
</feature>
<evidence type="ECO:0000256" key="2">
    <source>
        <dbReference type="ARBA" id="ARBA00009784"/>
    </source>
</evidence>
<evidence type="ECO:0000313" key="8">
    <source>
        <dbReference type="EMBL" id="TLS66662.1"/>
    </source>
</evidence>
<protein>
    <recommendedName>
        <fullName evidence="7">UPF0056 membrane protein</fullName>
    </recommendedName>
</protein>
<keyword evidence="9" id="KW-1185">Reference proteome</keyword>
<dbReference type="AlphaFoldDB" id="A0A5R9GRL8"/>
<organism evidence="8 9">
    <name type="scientific">Mariprofundus erugo</name>
    <dbReference type="NCBI Taxonomy" id="2528639"/>
    <lineage>
        <taxon>Bacteria</taxon>
        <taxon>Pseudomonadati</taxon>
        <taxon>Pseudomonadota</taxon>
        <taxon>Candidatius Mariprofundia</taxon>
        <taxon>Mariprofundales</taxon>
        <taxon>Mariprofundaceae</taxon>
        <taxon>Mariprofundus</taxon>
    </lineage>
</organism>
<comment type="subcellular location">
    <subcellularLocation>
        <location evidence="1 7">Cell membrane</location>
        <topology evidence="1 7">Multi-pass membrane protein</topology>
    </subcellularLocation>
</comment>
<sequence>MDPFIKSLALFLVLFNPFLMSIYLQDLIQELDRPTFLRVLLRACMISGFVFLMFAWGGEAIFTDILQVEFASFLIFGGLVIFLIAMQMLFIGSDAIKRMRGGNPEHISGSIAMPFMIGPGTISASVMAGSTLSYPVAAGNIVLALTLTVIMLMMLKYAFDIIKVRNASLLERYIDIAGRAGALLTGTIGVQMILQGIRHVI</sequence>
<evidence type="ECO:0000256" key="1">
    <source>
        <dbReference type="ARBA" id="ARBA00004651"/>
    </source>
</evidence>
<evidence type="ECO:0000256" key="6">
    <source>
        <dbReference type="ARBA" id="ARBA00023136"/>
    </source>
</evidence>
<dbReference type="Proteomes" id="UP000306585">
    <property type="component" value="Unassembled WGS sequence"/>
</dbReference>
<dbReference type="PANTHER" id="PTHR33508:SF10">
    <property type="entry name" value="UPF0056 INNER MEMBRANE PROTEIN YHGN"/>
    <property type="match status" value="1"/>
</dbReference>
<comment type="caution">
    <text evidence="7">Lacks conserved residue(s) required for the propagation of feature annotation.</text>
</comment>
<dbReference type="RefSeq" id="WP_138239492.1">
    <property type="nucleotide sequence ID" value="NZ_VBRY01000008.1"/>
</dbReference>